<dbReference type="AlphaFoldDB" id="A0A3B0JXL3"/>
<gene>
    <name evidence="2" type="ORF">DGUA_6G009071</name>
</gene>
<feature type="compositionally biased region" description="Basic and acidic residues" evidence="1">
    <location>
        <begin position="191"/>
        <end position="203"/>
    </location>
</feature>
<dbReference type="EMBL" id="OUUW01000011">
    <property type="protein sequence ID" value="SPP86794.1"/>
    <property type="molecule type" value="Genomic_DNA"/>
</dbReference>
<feature type="region of interest" description="Disordered" evidence="1">
    <location>
        <begin position="24"/>
        <end position="123"/>
    </location>
</feature>
<feature type="compositionally biased region" description="Basic and acidic residues" evidence="1">
    <location>
        <begin position="24"/>
        <end position="37"/>
    </location>
</feature>
<reference evidence="3" key="1">
    <citation type="submission" date="2018-01" db="EMBL/GenBank/DDBJ databases">
        <authorList>
            <person name="Alioto T."/>
            <person name="Alioto T."/>
        </authorList>
    </citation>
    <scope>NUCLEOTIDE SEQUENCE [LARGE SCALE GENOMIC DNA]</scope>
</reference>
<feature type="region of interest" description="Disordered" evidence="1">
    <location>
        <begin position="165"/>
        <end position="203"/>
    </location>
</feature>
<feature type="compositionally biased region" description="Basic residues" evidence="1">
    <location>
        <begin position="57"/>
        <end position="66"/>
    </location>
</feature>
<dbReference type="Proteomes" id="UP000268350">
    <property type="component" value="Unassembled WGS sequence"/>
</dbReference>
<feature type="compositionally biased region" description="Low complexity" evidence="1">
    <location>
        <begin position="90"/>
        <end position="102"/>
    </location>
</feature>
<sequence length="295" mass="33633">MPWNTDPKWLINVASSVPLDLTKNPREEVQSSAEKKVTSISPIRIKKKPSKTEKRKSLLKVVKKSTKKEATGPTSTKVRAAAKLKKPNTEAPAEAPQQEEQPSVSGPGKVKQEPETTITESRGFFTDVIDETLSSLNNNDDISLSELMSLVKMRALWEQKYNVEERKPVSNRSASPPPPPPKRKRNPIQKPVKERRMNDKDAEEANKFWNLDDLEDNEIVENQISVPPLRTQFECRRFDIMMPAFAMKQNLIQPLFNWELLNRIMPPPVEEGTKILQQVVNEMLLQYQQGSVKPT</sequence>
<evidence type="ECO:0000313" key="2">
    <source>
        <dbReference type="EMBL" id="SPP86794.1"/>
    </source>
</evidence>
<dbReference type="OMA" id="MPAFAMK"/>
<keyword evidence="3" id="KW-1185">Reference proteome</keyword>
<dbReference type="OrthoDB" id="7868070at2759"/>
<accession>A0A3B0JXL3</accession>
<evidence type="ECO:0000256" key="1">
    <source>
        <dbReference type="SAM" id="MobiDB-lite"/>
    </source>
</evidence>
<protein>
    <submittedName>
        <fullName evidence="2">Uncharacterized protein</fullName>
    </submittedName>
</protein>
<organism evidence="2 3">
    <name type="scientific">Drosophila guanche</name>
    <name type="common">Fruit fly</name>
    <dbReference type="NCBI Taxonomy" id="7266"/>
    <lineage>
        <taxon>Eukaryota</taxon>
        <taxon>Metazoa</taxon>
        <taxon>Ecdysozoa</taxon>
        <taxon>Arthropoda</taxon>
        <taxon>Hexapoda</taxon>
        <taxon>Insecta</taxon>
        <taxon>Pterygota</taxon>
        <taxon>Neoptera</taxon>
        <taxon>Endopterygota</taxon>
        <taxon>Diptera</taxon>
        <taxon>Brachycera</taxon>
        <taxon>Muscomorpha</taxon>
        <taxon>Ephydroidea</taxon>
        <taxon>Drosophilidae</taxon>
        <taxon>Drosophila</taxon>
        <taxon>Sophophora</taxon>
    </lineage>
</organism>
<name>A0A3B0JXL3_DROGU</name>
<evidence type="ECO:0000313" key="3">
    <source>
        <dbReference type="Proteomes" id="UP000268350"/>
    </source>
</evidence>
<proteinExistence type="predicted"/>